<accession>A0A8A4TF74</accession>
<dbReference type="Proteomes" id="UP000663929">
    <property type="component" value="Chromosome"/>
</dbReference>
<dbReference type="SUPFAM" id="SSF53098">
    <property type="entry name" value="Ribonuclease H-like"/>
    <property type="match status" value="1"/>
</dbReference>
<evidence type="ECO:0000256" key="1">
    <source>
        <dbReference type="ARBA" id="ARBA00009277"/>
    </source>
</evidence>
<dbReference type="PROSITE" id="PS50994">
    <property type="entry name" value="INTEGRASE"/>
    <property type="match status" value="1"/>
</dbReference>
<dbReference type="InterPro" id="IPR009057">
    <property type="entry name" value="Homeodomain-like_sf"/>
</dbReference>
<sequence>MLSEPIREQIKKLHQQGTPLREISRQTGVSRNAIRRLIRRRAEETPPPATSRLHRHSELIHEIFQRCRGNGTRVHEILEQEHGIRVAYSTLTRFLREVHLRNPPACKGVYTFQPGEEMQFDTSPHRVLIDGRTQTLQCAALVLAYSRTLFAAYYRRFRRFEAKCFLAEAFRYLDGAARTCLIDNTSVVLAAGSGANAQISPEMAGFARAYGVAFAAHRINHPERKGRVERPFRYLETNFLAGRAFASLQDLNASVRDWCDQVANRKVKRVLGMSPQAAYLMEKPALRELPKVCPPVYESLFRMVDTTGYIHVERNRYSVPERLVGKRLEAHRTLSELKVYFRGALVAEHGLCEKRDQRITLDAHRQRRFLRESRQGTSAQEDLLRGRNPLLDTYLDRLKTRVPGRGVHAMKRLLHLVRTYPEEAFFTALQHAHHYGLFDLHRLEKLVLDEVAGDYFQLAGEEDFQ</sequence>
<gene>
    <name evidence="3" type="primary">istA</name>
    <name evidence="3" type="ORF">J3U87_22115</name>
</gene>
<evidence type="ECO:0000313" key="3">
    <source>
        <dbReference type="EMBL" id="QTD48283.1"/>
    </source>
</evidence>
<dbReference type="Gene3D" id="1.10.10.10">
    <property type="entry name" value="Winged helix-like DNA-binding domain superfamily/Winged helix DNA-binding domain"/>
    <property type="match status" value="1"/>
</dbReference>
<dbReference type="NCBIfam" id="NF033546">
    <property type="entry name" value="transpos_IS21"/>
    <property type="match status" value="1"/>
</dbReference>
<dbReference type="InterPro" id="IPR001584">
    <property type="entry name" value="Integrase_cat-core"/>
</dbReference>
<dbReference type="AlphaFoldDB" id="A0A8A4TF74"/>
<dbReference type="KEGG" id="scor:J3U87_22115"/>
<dbReference type="RefSeq" id="WP_237377941.1">
    <property type="nucleotide sequence ID" value="NZ_CP071793.1"/>
</dbReference>
<dbReference type="Pfam" id="PF22483">
    <property type="entry name" value="Mu-transpos_C_2"/>
    <property type="match status" value="1"/>
</dbReference>
<dbReference type="PANTHER" id="PTHR35004">
    <property type="entry name" value="TRANSPOSASE RV3428C-RELATED"/>
    <property type="match status" value="1"/>
</dbReference>
<dbReference type="Gene3D" id="3.30.420.10">
    <property type="entry name" value="Ribonuclease H-like superfamily/Ribonuclease H"/>
    <property type="match status" value="1"/>
</dbReference>
<comment type="similarity">
    <text evidence="1">Belongs to the transposase IS21/IS408/IS1162 family.</text>
</comment>
<keyword evidence="4" id="KW-1185">Reference proteome</keyword>
<evidence type="ECO:0000259" key="2">
    <source>
        <dbReference type="PROSITE" id="PS50994"/>
    </source>
</evidence>
<dbReference type="InterPro" id="IPR012337">
    <property type="entry name" value="RNaseH-like_sf"/>
</dbReference>
<protein>
    <submittedName>
        <fullName evidence="3">IS21 family transposase</fullName>
    </submittedName>
</protein>
<evidence type="ECO:0000313" key="4">
    <source>
        <dbReference type="Proteomes" id="UP000663929"/>
    </source>
</evidence>
<reference evidence="3" key="1">
    <citation type="submission" date="2021-03" db="EMBL/GenBank/DDBJ databases">
        <title>Acanthopleuribacteraceae sp. M133.</title>
        <authorList>
            <person name="Wang G."/>
        </authorList>
    </citation>
    <scope>NUCLEOTIDE SEQUENCE</scope>
    <source>
        <strain evidence="3">M133</strain>
    </source>
</reference>
<dbReference type="InterPro" id="IPR054353">
    <property type="entry name" value="IstA-like_C"/>
</dbReference>
<dbReference type="GO" id="GO:0015074">
    <property type="term" value="P:DNA integration"/>
    <property type="evidence" value="ECO:0007669"/>
    <property type="project" value="InterPro"/>
</dbReference>
<organism evidence="3 4">
    <name type="scientific">Sulfidibacter corallicola</name>
    <dbReference type="NCBI Taxonomy" id="2818388"/>
    <lineage>
        <taxon>Bacteria</taxon>
        <taxon>Pseudomonadati</taxon>
        <taxon>Acidobacteriota</taxon>
        <taxon>Holophagae</taxon>
        <taxon>Acanthopleuribacterales</taxon>
        <taxon>Acanthopleuribacteraceae</taxon>
        <taxon>Sulfidibacter</taxon>
    </lineage>
</organism>
<dbReference type="InterPro" id="IPR036397">
    <property type="entry name" value="RNaseH_sf"/>
</dbReference>
<dbReference type="EMBL" id="CP071793">
    <property type="protein sequence ID" value="QTD48283.1"/>
    <property type="molecule type" value="Genomic_DNA"/>
</dbReference>
<proteinExistence type="inferred from homology"/>
<dbReference type="InterPro" id="IPR036388">
    <property type="entry name" value="WH-like_DNA-bd_sf"/>
</dbReference>
<dbReference type="GO" id="GO:0003676">
    <property type="term" value="F:nucleic acid binding"/>
    <property type="evidence" value="ECO:0007669"/>
    <property type="project" value="InterPro"/>
</dbReference>
<dbReference type="SUPFAM" id="SSF46689">
    <property type="entry name" value="Homeodomain-like"/>
    <property type="match status" value="1"/>
</dbReference>
<feature type="domain" description="Integrase catalytic" evidence="2">
    <location>
        <begin position="110"/>
        <end position="283"/>
    </location>
</feature>
<name>A0A8A4TF74_SULCO</name>